<comment type="caution">
    <text evidence="5">The sequence shown here is derived from an EMBL/GenBank/DDBJ whole genome shotgun (WGS) entry which is preliminary data.</text>
</comment>
<evidence type="ECO:0000256" key="2">
    <source>
        <dbReference type="SAM" id="Phobius"/>
    </source>
</evidence>
<dbReference type="InterPro" id="IPR028098">
    <property type="entry name" value="Glyco_trans_4-like_N"/>
</dbReference>
<dbReference type="AlphaFoldDB" id="A0A1E3U4T1"/>
<organism evidence="5 6">
    <name type="scientific">Eisenbergiella tayi</name>
    <dbReference type="NCBI Taxonomy" id="1432052"/>
    <lineage>
        <taxon>Bacteria</taxon>
        <taxon>Bacillati</taxon>
        <taxon>Bacillota</taxon>
        <taxon>Clostridia</taxon>
        <taxon>Lachnospirales</taxon>
        <taxon>Lachnospiraceae</taxon>
        <taxon>Eisenbergiella</taxon>
    </lineage>
</organism>
<feature type="transmembrane region" description="Helical" evidence="2">
    <location>
        <begin position="58"/>
        <end position="78"/>
    </location>
</feature>
<evidence type="ECO:0000313" key="6">
    <source>
        <dbReference type="Proteomes" id="UP000094271"/>
    </source>
</evidence>
<dbReference type="GO" id="GO:0016757">
    <property type="term" value="F:glycosyltransferase activity"/>
    <property type="evidence" value="ECO:0007669"/>
    <property type="project" value="InterPro"/>
</dbReference>
<evidence type="ECO:0000313" key="5">
    <source>
        <dbReference type="EMBL" id="ODR30936.1"/>
    </source>
</evidence>
<evidence type="ECO:0000259" key="4">
    <source>
        <dbReference type="Pfam" id="PF13439"/>
    </source>
</evidence>
<dbReference type="GO" id="GO:0009103">
    <property type="term" value="P:lipopolysaccharide biosynthetic process"/>
    <property type="evidence" value="ECO:0007669"/>
    <property type="project" value="TreeGrafter"/>
</dbReference>
<evidence type="ECO:0008006" key="7">
    <source>
        <dbReference type="Google" id="ProtNLM"/>
    </source>
</evidence>
<dbReference type="EMBL" id="MEHA01000071">
    <property type="protein sequence ID" value="ODR30936.1"/>
    <property type="molecule type" value="Genomic_DNA"/>
</dbReference>
<dbReference type="SUPFAM" id="SSF53756">
    <property type="entry name" value="UDP-Glycosyltransferase/glycogen phosphorylase"/>
    <property type="match status" value="1"/>
</dbReference>
<evidence type="ECO:0000256" key="1">
    <source>
        <dbReference type="ARBA" id="ARBA00022679"/>
    </source>
</evidence>
<reference evidence="5 6" key="1">
    <citation type="submission" date="2016-08" db="EMBL/GenBank/DDBJ databases">
        <authorList>
            <person name="Seilhamer J.J."/>
        </authorList>
    </citation>
    <scope>NUCLEOTIDE SEQUENCE [LARGE SCALE GENOMIC DNA]</scope>
    <source>
        <strain evidence="5 6">NML150140-1</strain>
    </source>
</reference>
<dbReference type="Proteomes" id="UP000094271">
    <property type="component" value="Unassembled WGS sequence"/>
</dbReference>
<dbReference type="PANTHER" id="PTHR46401">
    <property type="entry name" value="GLYCOSYLTRANSFERASE WBBK-RELATED"/>
    <property type="match status" value="1"/>
</dbReference>
<protein>
    <recommendedName>
        <fullName evidence="7">Glycosyltransferase</fullName>
    </recommendedName>
</protein>
<proteinExistence type="predicted"/>
<name>A0A1E3U4T1_9FIRM</name>
<keyword evidence="2" id="KW-0812">Transmembrane</keyword>
<dbReference type="Gene3D" id="3.40.50.2000">
    <property type="entry name" value="Glycogen Phosphorylase B"/>
    <property type="match status" value="2"/>
</dbReference>
<dbReference type="RefSeq" id="WP_069432597.1">
    <property type="nucleotide sequence ID" value="NZ_MEHA01000071.1"/>
</dbReference>
<sequence length="399" mass="46171">MKKIIQINTVCHGSSVGTIIERIQKGAIEAGIVTVTFFGRRKSYKDLPCKRYGNLFSFWFHVGITTLFDLHGLGSYYYTKKMVKQLEKEQPDIIHLHNIHGYYINIKVLFRYLAHQYKGKILWTFHDCWPFTGHCAYFTMANCDKWMTQCRSCPNKRKYPISLGLDRSKKNYQEKKVLFTKLDNLMIVVPSHWMEQLVKQSFFKGNDIVVINNGIDLSIFDIKQDICIRNKYKIPKDKRILLGVSNVWEERKGLGDFLSLSEYLPDNFVIVLVGLDFKQRKQCPSNIIGIKRTENQEELAKLYSEADIFINPSREESFSLVTIEAMACGTPVIALNTSAVQELICKNNGVVIDDVSAFDYLSAINILLNICLTREEVRQTVLKYSINNQIKKIIELYLQ</sequence>
<evidence type="ECO:0000259" key="3">
    <source>
        <dbReference type="Pfam" id="PF00534"/>
    </source>
</evidence>
<dbReference type="Pfam" id="PF00534">
    <property type="entry name" value="Glycos_transf_1"/>
    <property type="match status" value="1"/>
</dbReference>
<keyword evidence="2" id="KW-0472">Membrane</keyword>
<gene>
    <name evidence="5" type="ORF">BEI59_37165</name>
</gene>
<dbReference type="Pfam" id="PF13439">
    <property type="entry name" value="Glyco_transf_4"/>
    <property type="match status" value="1"/>
</dbReference>
<dbReference type="PANTHER" id="PTHR46401:SF2">
    <property type="entry name" value="GLYCOSYLTRANSFERASE WBBK-RELATED"/>
    <property type="match status" value="1"/>
</dbReference>
<keyword evidence="1" id="KW-0808">Transferase</keyword>
<dbReference type="InterPro" id="IPR001296">
    <property type="entry name" value="Glyco_trans_1"/>
</dbReference>
<feature type="domain" description="Glycosyltransferase subfamily 4-like N-terminal" evidence="4">
    <location>
        <begin position="65"/>
        <end position="218"/>
    </location>
</feature>
<keyword evidence="2" id="KW-1133">Transmembrane helix</keyword>
<feature type="domain" description="Glycosyl transferase family 1" evidence="3">
    <location>
        <begin position="228"/>
        <end position="375"/>
    </location>
</feature>
<accession>A0A1E3U4T1</accession>
<dbReference type="OrthoDB" id="9815550at2"/>